<feature type="region of interest" description="Disordered" evidence="1">
    <location>
        <begin position="85"/>
        <end position="112"/>
    </location>
</feature>
<dbReference type="STRING" id="282683.SAMN04488105_105323"/>
<dbReference type="RefSeq" id="WP_242661674.1">
    <property type="nucleotide sequence ID" value="NZ_FNAV01000005.1"/>
</dbReference>
<sequence length="184" mass="21364">MIFQNITFWIEKNQANRRNLRDGRYWTYNSISAFSELFPYLSEKRIRTALEKLVSAELIIKGNFSDDRYDRTCWYALSNSICPNGQIDPTEREDDAFAPEGKPSAPEGKSYKNRYKLYQKPNLSHAKAAVEDEVSEKIMSAYPEDRLCCTNRVRDSSRESRVVAGMHEQTHTHDLQDQELASLQ</sequence>
<proteinExistence type="predicted"/>
<accession>A0A1G7EF59</accession>
<evidence type="ECO:0000313" key="2">
    <source>
        <dbReference type="EMBL" id="SDE62299.1"/>
    </source>
</evidence>
<organism evidence="2 3">
    <name type="scientific">Salipiger thiooxidans</name>
    <dbReference type="NCBI Taxonomy" id="282683"/>
    <lineage>
        <taxon>Bacteria</taxon>
        <taxon>Pseudomonadati</taxon>
        <taxon>Pseudomonadota</taxon>
        <taxon>Alphaproteobacteria</taxon>
        <taxon>Rhodobacterales</taxon>
        <taxon>Roseobacteraceae</taxon>
        <taxon>Salipiger</taxon>
    </lineage>
</organism>
<dbReference type="Proteomes" id="UP000198994">
    <property type="component" value="Unassembled WGS sequence"/>
</dbReference>
<evidence type="ECO:0000256" key="1">
    <source>
        <dbReference type="SAM" id="MobiDB-lite"/>
    </source>
</evidence>
<keyword evidence="3" id="KW-1185">Reference proteome</keyword>
<evidence type="ECO:0000313" key="3">
    <source>
        <dbReference type="Proteomes" id="UP000198994"/>
    </source>
</evidence>
<protein>
    <submittedName>
        <fullName evidence="2">Uncharacterized protein</fullName>
    </submittedName>
</protein>
<reference evidence="3" key="1">
    <citation type="submission" date="2016-10" db="EMBL/GenBank/DDBJ databases">
        <authorList>
            <person name="Varghese N."/>
            <person name="Submissions S."/>
        </authorList>
    </citation>
    <scope>NUCLEOTIDE SEQUENCE [LARGE SCALE GENOMIC DNA]</scope>
    <source>
        <strain evidence="3">DSM 10146</strain>
    </source>
</reference>
<feature type="region of interest" description="Disordered" evidence="1">
    <location>
        <begin position="158"/>
        <end position="184"/>
    </location>
</feature>
<dbReference type="AlphaFoldDB" id="A0A1G7EF59"/>
<gene>
    <name evidence="2" type="ORF">SAMN04488105_105323</name>
</gene>
<dbReference type="EMBL" id="FNAV01000005">
    <property type="protein sequence ID" value="SDE62299.1"/>
    <property type="molecule type" value="Genomic_DNA"/>
</dbReference>
<name>A0A1G7EF59_9RHOB</name>